<dbReference type="AlphaFoldDB" id="A0A1W1V4Y7"/>
<proteinExistence type="predicted"/>
<organism evidence="2 3">
    <name type="scientific">Deinococcus hopiensis KR-140</name>
    <dbReference type="NCBI Taxonomy" id="695939"/>
    <lineage>
        <taxon>Bacteria</taxon>
        <taxon>Thermotogati</taxon>
        <taxon>Deinococcota</taxon>
        <taxon>Deinococci</taxon>
        <taxon>Deinococcales</taxon>
        <taxon>Deinococcaceae</taxon>
        <taxon>Deinococcus</taxon>
    </lineage>
</organism>
<dbReference type="RefSeq" id="WP_139806784.1">
    <property type="nucleotide sequence ID" value="NZ_FWWU01000009.1"/>
</dbReference>
<dbReference type="OrthoDB" id="63993at2"/>
<dbReference type="GO" id="GO:0006313">
    <property type="term" value="P:DNA transposition"/>
    <property type="evidence" value="ECO:0007669"/>
    <property type="project" value="InterPro"/>
</dbReference>
<dbReference type="GO" id="GO:0003677">
    <property type="term" value="F:DNA binding"/>
    <property type="evidence" value="ECO:0007669"/>
    <property type="project" value="InterPro"/>
</dbReference>
<evidence type="ECO:0000313" key="2">
    <source>
        <dbReference type="EMBL" id="SMB88467.1"/>
    </source>
</evidence>
<dbReference type="SUPFAM" id="SSF53098">
    <property type="entry name" value="Ribonuclease H-like"/>
    <property type="match status" value="1"/>
</dbReference>
<dbReference type="Pfam" id="PF01609">
    <property type="entry name" value="DDE_Tnp_1"/>
    <property type="match status" value="1"/>
</dbReference>
<protein>
    <submittedName>
        <fullName evidence="2">Transposase DDE domain-containing protein</fullName>
    </submittedName>
</protein>
<dbReference type="EMBL" id="FWWU01000009">
    <property type="protein sequence ID" value="SMB88467.1"/>
    <property type="molecule type" value="Genomic_DNA"/>
</dbReference>
<sequence length="440" mass="49566">MRVSAPVEVAGLDAFVQPYRSLFGDRRLFAGFCGAVAGILASGSTRVRQMARVTPALGVTAHAERRLRRLIHHQNQRTELNAETLTEQLQTQGAERVAGEAEVVVILDGSDLRKPHSQKLEHLDVVRDLKGNLVPGYHTLNAIALTPDGRQSLLYHRTYSTRSPGFLSENAVVLEALRQITRSLREVGVVRIIFVLDRGFDDLKVLKRRRRLKVDFVIRAQHVERRVRLQPTGENRALQAALQLAPVSHTFAMSRPVLREGKPSWRPTRAERRAQEIWVDEGKLQVHALHLHFPTRPKGEQQGWTLLTSLPVSPGVHAGQVVRLYLRRWSTKDVFSWTKTALGWEQVRVLQFEALRTLVAMAWLAAAFVFTLGETVETPEVKLLAHLGGAVPHKNRPPGKKTILLGRQRLCAAYLTRHTTRQSMQHPSEKTVIDRLLGPQ</sequence>
<dbReference type="Proteomes" id="UP000192582">
    <property type="component" value="Unassembled WGS sequence"/>
</dbReference>
<dbReference type="STRING" id="695939.SAMN00790413_00057"/>
<name>A0A1W1V4Y7_9DEIO</name>
<evidence type="ECO:0000259" key="1">
    <source>
        <dbReference type="Pfam" id="PF01609"/>
    </source>
</evidence>
<dbReference type="Gene3D" id="3.90.350.10">
    <property type="entry name" value="Transposase Inhibitor Protein From Tn5, Chain A, domain 1"/>
    <property type="match status" value="1"/>
</dbReference>
<keyword evidence="3" id="KW-1185">Reference proteome</keyword>
<accession>A0A1W1V4Y7</accession>
<feature type="domain" description="Transposase IS4-like" evidence="1">
    <location>
        <begin position="102"/>
        <end position="365"/>
    </location>
</feature>
<reference evidence="2 3" key="1">
    <citation type="submission" date="2017-04" db="EMBL/GenBank/DDBJ databases">
        <authorList>
            <person name="Afonso C.L."/>
            <person name="Miller P.J."/>
            <person name="Scott M.A."/>
            <person name="Spackman E."/>
            <person name="Goraichik I."/>
            <person name="Dimitrov K.M."/>
            <person name="Suarez D.L."/>
            <person name="Swayne D.E."/>
        </authorList>
    </citation>
    <scope>NUCLEOTIDE SEQUENCE [LARGE SCALE GENOMIC DNA]</scope>
    <source>
        <strain evidence="2 3">KR-140</strain>
    </source>
</reference>
<dbReference type="InterPro" id="IPR012337">
    <property type="entry name" value="RNaseH-like_sf"/>
</dbReference>
<gene>
    <name evidence="2" type="ORF">SAMN00790413_00057</name>
</gene>
<evidence type="ECO:0000313" key="3">
    <source>
        <dbReference type="Proteomes" id="UP000192582"/>
    </source>
</evidence>
<dbReference type="GO" id="GO:0004803">
    <property type="term" value="F:transposase activity"/>
    <property type="evidence" value="ECO:0007669"/>
    <property type="project" value="InterPro"/>
</dbReference>
<dbReference type="InterPro" id="IPR002559">
    <property type="entry name" value="Transposase_11"/>
</dbReference>